<dbReference type="EMBL" id="LHPF02000017">
    <property type="protein sequence ID" value="PSC70908.1"/>
    <property type="molecule type" value="Genomic_DNA"/>
</dbReference>
<evidence type="ECO:0000313" key="2">
    <source>
        <dbReference type="EMBL" id="PSC70908.1"/>
    </source>
</evidence>
<dbReference type="AlphaFoldDB" id="A0A2P6VA08"/>
<evidence type="ECO:0000313" key="3">
    <source>
        <dbReference type="Proteomes" id="UP000239649"/>
    </source>
</evidence>
<feature type="compositionally biased region" description="Basic and acidic residues" evidence="1">
    <location>
        <begin position="173"/>
        <end position="183"/>
    </location>
</feature>
<name>A0A2P6VA08_9CHLO</name>
<accession>A0A2P6VA08</accession>
<feature type="region of interest" description="Disordered" evidence="1">
    <location>
        <begin position="477"/>
        <end position="511"/>
    </location>
</feature>
<keyword evidence="3" id="KW-1185">Reference proteome</keyword>
<feature type="region of interest" description="Disordered" evidence="1">
    <location>
        <begin position="1"/>
        <end position="80"/>
    </location>
</feature>
<feature type="compositionally biased region" description="Low complexity" evidence="1">
    <location>
        <begin position="284"/>
        <end position="308"/>
    </location>
</feature>
<organism evidence="2 3">
    <name type="scientific">Micractinium conductrix</name>
    <dbReference type="NCBI Taxonomy" id="554055"/>
    <lineage>
        <taxon>Eukaryota</taxon>
        <taxon>Viridiplantae</taxon>
        <taxon>Chlorophyta</taxon>
        <taxon>core chlorophytes</taxon>
        <taxon>Trebouxiophyceae</taxon>
        <taxon>Chlorellales</taxon>
        <taxon>Chlorellaceae</taxon>
        <taxon>Chlorella clade</taxon>
        <taxon>Micractinium</taxon>
    </lineage>
</organism>
<dbReference type="OrthoDB" id="541230at2759"/>
<feature type="region of interest" description="Disordered" evidence="1">
    <location>
        <begin position="268"/>
        <end position="310"/>
    </location>
</feature>
<feature type="compositionally biased region" description="Low complexity" evidence="1">
    <location>
        <begin position="47"/>
        <end position="56"/>
    </location>
</feature>
<comment type="caution">
    <text evidence="2">The sequence shown here is derived from an EMBL/GenBank/DDBJ whole genome shotgun (WGS) entry which is preliminary data.</text>
</comment>
<protein>
    <submittedName>
        <fullName evidence="2">Uncharacterized protein</fullName>
    </submittedName>
</protein>
<sequence length="581" mass="61722">MLAQTLCSPAGATRALARSSRPAHSRGGTITASRARHEPPTAPGVQRAPAAAVAAARPRRELHRRRVPTAAGGQGGSLDEDEARERRFVRALLLAYFASQNRSLFAAKCMAEVVIQMYREGVTVDDVKVALSLAGLQHGGQLLSPVDEDVLVSWVAVIMMALQMVGVPLLPQGEERRQRREADGGGAEDTSGMGMGLQGLVRISVDKFLAGTDLFRLQLQQSMAGQMEGDPEAAGESPAVRVLQQNTRLVILTLEVVRDMGLPTVVPLNQPPAPMEPEEEGAEEGAAAAAAAQEQQQQQQQQQQLGGQRPPVGLAPGFMLACDPDLLGALGSADEPQRAAAVRLLISFMGAALGWQYSAWDFVDAACECYRKGWTADDVFGRLQDEEFAQSGGVGQLKVARLPGTSSVTAALLTRWLSLVYMTLAQLRVAFPGASQQDGWAWVSGSAERHGEGESTTLEAYGLADFVLHTIRNAEAREQEERGTAAGGPGGDVSSSGGSGGSGAGSEEEGERPLLVEGLLLRNTGAWVQRPQEGFVRLEDPSLMATSPTTLVMSQQISLVQMTRQLVVQERARAALLPSTP</sequence>
<gene>
    <name evidence="2" type="ORF">C2E20_5721</name>
</gene>
<dbReference type="Proteomes" id="UP000239649">
    <property type="component" value="Unassembled WGS sequence"/>
</dbReference>
<proteinExistence type="predicted"/>
<feature type="region of interest" description="Disordered" evidence="1">
    <location>
        <begin position="173"/>
        <end position="193"/>
    </location>
</feature>
<evidence type="ECO:0000256" key="1">
    <source>
        <dbReference type="SAM" id="MobiDB-lite"/>
    </source>
</evidence>
<reference evidence="2 3" key="1">
    <citation type="journal article" date="2018" name="Plant J.">
        <title>Genome sequences of Chlorella sorokiniana UTEX 1602 and Micractinium conductrix SAG 241.80: implications to maltose excretion by a green alga.</title>
        <authorList>
            <person name="Arriola M.B."/>
            <person name="Velmurugan N."/>
            <person name="Zhang Y."/>
            <person name="Plunkett M.H."/>
            <person name="Hondzo H."/>
            <person name="Barney B.M."/>
        </authorList>
    </citation>
    <scope>NUCLEOTIDE SEQUENCE [LARGE SCALE GENOMIC DNA]</scope>
    <source>
        <strain evidence="2 3">SAG 241.80</strain>
    </source>
</reference>
<feature type="compositionally biased region" description="Gly residues" evidence="1">
    <location>
        <begin position="485"/>
        <end position="504"/>
    </location>
</feature>